<protein>
    <recommendedName>
        <fullName evidence="5">Metallo-beta-lactamase domain-containing protein</fullName>
    </recommendedName>
</protein>
<dbReference type="InterPro" id="IPR050662">
    <property type="entry name" value="Sec-metab_biosynth-thioest"/>
</dbReference>
<name>A0A8W8NLD8_MAGGI</name>
<dbReference type="GO" id="GO:0004521">
    <property type="term" value="F:RNA endonuclease activity"/>
    <property type="evidence" value="ECO:0007669"/>
    <property type="project" value="TreeGrafter"/>
</dbReference>
<evidence type="ECO:0000313" key="7">
    <source>
        <dbReference type="Proteomes" id="UP000005408"/>
    </source>
</evidence>
<comment type="similarity">
    <text evidence="1">Belongs to the metallo-beta-lactamase superfamily. Glyoxalase II family.</text>
</comment>
<dbReference type="RefSeq" id="XP_011423078.2">
    <property type="nucleotide sequence ID" value="XM_011424776.4"/>
</dbReference>
<keyword evidence="4" id="KW-0862">Zinc</keyword>
<evidence type="ECO:0000259" key="5">
    <source>
        <dbReference type="SMART" id="SM00849"/>
    </source>
</evidence>
<keyword evidence="3" id="KW-0378">Hydrolase</keyword>
<dbReference type="SMART" id="SM00849">
    <property type="entry name" value="Lactamase_B"/>
    <property type="match status" value="1"/>
</dbReference>
<keyword evidence="7" id="KW-1185">Reference proteome</keyword>
<dbReference type="GeneID" id="105325280"/>
<organism evidence="6 7">
    <name type="scientific">Magallana gigas</name>
    <name type="common">Pacific oyster</name>
    <name type="synonym">Crassostrea gigas</name>
    <dbReference type="NCBI Taxonomy" id="29159"/>
    <lineage>
        <taxon>Eukaryota</taxon>
        <taxon>Metazoa</taxon>
        <taxon>Spiralia</taxon>
        <taxon>Lophotrochozoa</taxon>
        <taxon>Mollusca</taxon>
        <taxon>Bivalvia</taxon>
        <taxon>Autobranchia</taxon>
        <taxon>Pteriomorphia</taxon>
        <taxon>Ostreida</taxon>
        <taxon>Ostreoidea</taxon>
        <taxon>Ostreidae</taxon>
        <taxon>Magallana</taxon>
    </lineage>
</organism>
<evidence type="ECO:0000256" key="4">
    <source>
        <dbReference type="ARBA" id="ARBA00022833"/>
    </source>
</evidence>
<dbReference type="Pfam" id="PF00753">
    <property type="entry name" value="Lactamase_B"/>
    <property type="match status" value="1"/>
</dbReference>
<evidence type="ECO:0000256" key="3">
    <source>
        <dbReference type="ARBA" id="ARBA00022801"/>
    </source>
</evidence>
<keyword evidence="2" id="KW-0479">Metal-binding</keyword>
<evidence type="ECO:0000256" key="2">
    <source>
        <dbReference type="ARBA" id="ARBA00022723"/>
    </source>
</evidence>
<dbReference type="PANTHER" id="PTHR23131">
    <property type="entry name" value="ENDORIBONUCLEASE LACTB2"/>
    <property type="match status" value="1"/>
</dbReference>
<dbReference type="InterPro" id="IPR001279">
    <property type="entry name" value="Metallo-B-lactamas"/>
</dbReference>
<accession>A0A8W8NLD8</accession>
<dbReference type="GO" id="GO:0003727">
    <property type="term" value="F:single-stranded RNA binding"/>
    <property type="evidence" value="ECO:0007669"/>
    <property type="project" value="TreeGrafter"/>
</dbReference>
<dbReference type="Gene3D" id="3.60.15.10">
    <property type="entry name" value="Ribonuclease Z/Hydroxyacylglutathione hydrolase-like"/>
    <property type="match status" value="1"/>
</dbReference>
<sequence length="297" mass="34103">MGTPKLPFIPNIEKLSDRVIRVLGCNPSPLTLQGTNTYLVGTGERRILIDTGESGIPNYIQNLQKTLQDFKISIQEIILTHWHHDHCGGTIEVCRNVIKDEKSRVSKFRRPPEKPEVDLGPIKCNFVEDGHLYKTEGATLRTIFTPGHADDHICLFLDEEKALFSGDNIYAESTSIFEDLHTYMMSLEKMKDLKPAVIFPAHGSVITNPVEKLQFYISHRLKREKQIMDLLKQNPDKLFTPLEIVKNVYDELIPELERAATGNVYHHLTKLLKDNRVESVTRDNEEVWRINQSKSKF</sequence>
<dbReference type="OMA" id="WQAMDVV"/>
<dbReference type="EnsemblMetazoa" id="G5762.2">
    <property type="protein sequence ID" value="G5762.2:cds"/>
    <property type="gene ID" value="G5762"/>
</dbReference>
<dbReference type="Gene3D" id="1.10.10.10">
    <property type="entry name" value="Winged helix-like DNA-binding domain superfamily/Winged helix DNA-binding domain"/>
    <property type="match status" value="1"/>
</dbReference>
<reference evidence="6" key="1">
    <citation type="submission" date="2022-08" db="UniProtKB">
        <authorList>
            <consortium name="EnsemblMetazoa"/>
        </authorList>
    </citation>
    <scope>IDENTIFICATION</scope>
    <source>
        <strain evidence="6">05x7-T-G4-1.051#20</strain>
    </source>
</reference>
<dbReference type="SUPFAM" id="SSF56281">
    <property type="entry name" value="Metallo-hydrolase/oxidoreductase"/>
    <property type="match status" value="1"/>
</dbReference>
<evidence type="ECO:0000313" key="6">
    <source>
        <dbReference type="EnsemblMetazoa" id="G5762.2:cds"/>
    </source>
</evidence>
<dbReference type="GO" id="GO:0005759">
    <property type="term" value="C:mitochondrial matrix"/>
    <property type="evidence" value="ECO:0007669"/>
    <property type="project" value="TreeGrafter"/>
</dbReference>
<proteinExistence type="inferred from homology"/>
<feature type="domain" description="Metallo-beta-lactamase" evidence="5">
    <location>
        <begin position="34"/>
        <end position="202"/>
    </location>
</feature>
<dbReference type="Pfam" id="PF17778">
    <property type="entry name" value="WHD_BLACT"/>
    <property type="match status" value="1"/>
</dbReference>
<dbReference type="CDD" id="cd07722">
    <property type="entry name" value="LACTB2-like_MBL-fold"/>
    <property type="match status" value="1"/>
</dbReference>
<dbReference type="PANTHER" id="PTHR23131:SF0">
    <property type="entry name" value="ENDORIBONUCLEASE LACTB2"/>
    <property type="match status" value="1"/>
</dbReference>
<dbReference type="KEGG" id="crg:105325280"/>
<dbReference type="Proteomes" id="UP000005408">
    <property type="component" value="Unassembled WGS sequence"/>
</dbReference>
<dbReference type="InterPro" id="IPR047921">
    <property type="entry name" value="LACTB2-like_MBL-fold"/>
</dbReference>
<dbReference type="GO" id="GO:0016787">
    <property type="term" value="F:hydrolase activity"/>
    <property type="evidence" value="ECO:0007669"/>
    <property type="project" value="UniProtKB-KW"/>
</dbReference>
<dbReference type="GO" id="GO:0046872">
    <property type="term" value="F:metal ion binding"/>
    <property type="evidence" value="ECO:0007669"/>
    <property type="project" value="UniProtKB-KW"/>
</dbReference>
<dbReference type="FunFam" id="3.60.15.10:FF:000017">
    <property type="entry name" value="Lactamase beta 2"/>
    <property type="match status" value="1"/>
</dbReference>
<dbReference type="InterPro" id="IPR041516">
    <property type="entry name" value="LACTB2_WH"/>
</dbReference>
<evidence type="ECO:0000256" key="1">
    <source>
        <dbReference type="ARBA" id="ARBA00006759"/>
    </source>
</evidence>
<dbReference type="AlphaFoldDB" id="A0A8W8NLD8"/>
<dbReference type="OrthoDB" id="17458at2759"/>
<dbReference type="InterPro" id="IPR036388">
    <property type="entry name" value="WH-like_DNA-bd_sf"/>
</dbReference>
<dbReference type="InterPro" id="IPR036866">
    <property type="entry name" value="RibonucZ/Hydroxyglut_hydro"/>
</dbReference>